<dbReference type="PANTHER" id="PTHR43133:SF8">
    <property type="entry name" value="RNA POLYMERASE SIGMA FACTOR HI_1459-RELATED"/>
    <property type="match status" value="1"/>
</dbReference>
<evidence type="ECO:0000256" key="4">
    <source>
        <dbReference type="ARBA" id="ARBA00023125"/>
    </source>
</evidence>
<comment type="caution">
    <text evidence="8">The sequence shown here is derived from an EMBL/GenBank/DDBJ whole genome shotgun (WGS) entry which is preliminary data.</text>
</comment>
<dbReference type="Pfam" id="PF08281">
    <property type="entry name" value="Sigma70_r4_2"/>
    <property type="match status" value="1"/>
</dbReference>
<proteinExistence type="inferred from homology"/>
<dbReference type="Proteomes" id="UP000182762">
    <property type="component" value="Unassembled WGS sequence"/>
</dbReference>
<feature type="domain" description="RNA polymerase sigma factor 70 region 4 type 2" evidence="7">
    <location>
        <begin position="93"/>
        <end position="145"/>
    </location>
</feature>
<comment type="similarity">
    <text evidence="1">Belongs to the sigma-70 factor family. ECF subfamily.</text>
</comment>
<evidence type="ECO:0000256" key="2">
    <source>
        <dbReference type="ARBA" id="ARBA00023015"/>
    </source>
</evidence>
<evidence type="ECO:0000256" key="3">
    <source>
        <dbReference type="ARBA" id="ARBA00023082"/>
    </source>
</evidence>
<evidence type="ECO:0000256" key="1">
    <source>
        <dbReference type="ARBA" id="ARBA00010641"/>
    </source>
</evidence>
<keyword evidence="9" id="KW-1185">Reference proteome</keyword>
<protein>
    <submittedName>
        <fullName evidence="8">RNA polymerase sigma-70 factor, ECF subfamily</fullName>
    </submittedName>
</protein>
<dbReference type="Gene3D" id="1.10.1740.10">
    <property type="match status" value="1"/>
</dbReference>
<dbReference type="InterPro" id="IPR007627">
    <property type="entry name" value="RNA_pol_sigma70_r2"/>
</dbReference>
<keyword evidence="5" id="KW-0804">Transcription</keyword>
<evidence type="ECO:0000259" key="7">
    <source>
        <dbReference type="Pfam" id="PF08281"/>
    </source>
</evidence>
<keyword evidence="3" id="KW-0731">Sigma factor</keyword>
<gene>
    <name evidence="8" type="ORF">SAMN02745910_01966</name>
</gene>
<dbReference type="RefSeq" id="WP_061804333.1">
    <property type="nucleotide sequence ID" value="NZ_FOXX01000004.1"/>
</dbReference>
<dbReference type="GeneID" id="93710641"/>
<organism evidence="8 9">
    <name type="scientific">Priestia endophytica DSM 13796</name>
    <dbReference type="NCBI Taxonomy" id="1121089"/>
    <lineage>
        <taxon>Bacteria</taxon>
        <taxon>Bacillati</taxon>
        <taxon>Bacillota</taxon>
        <taxon>Bacilli</taxon>
        <taxon>Bacillales</taxon>
        <taxon>Bacillaceae</taxon>
        <taxon>Priestia</taxon>
    </lineage>
</organism>
<evidence type="ECO:0000259" key="6">
    <source>
        <dbReference type="Pfam" id="PF04542"/>
    </source>
</evidence>
<accession>A0A1I5ZE87</accession>
<reference evidence="8 9" key="1">
    <citation type="submission" date="2016-10" db="EMBL/GenBank/DDBJ databases">
        <authorList>
            <person name="Varghese N."/>
            <person name="Submissions S."/>
        </authorList>
    </citation>
    <scope>NUCLEOTIDE SEQUENCE [LARGE SCALE GENOMIC DNA]</scope>
    <source>
        <strain evidence="8 9">DSM 13796</strain>
    </source>
</reference>
<dbReference type="SUPFAM" id="SSF88946">
    <property type="entry name" value="Sigma2 domain of RNA polymerase sigma factors"/>
    <property type="match status" value="1"/>
</dbReference>
<dbReference type="InterPro" id="IPR039425">
    <property type="entry name" value="RNA_pol_sigma-70-like"/>
</dbReference>
<dbReference type="Gene3D" id="1.10.10.10">
    <property type="entry name" value="Winged helix-like DNA-binding domain superfamily/Winged helix DNA-binding domain"/>
    <property type="match status" value="1"/>
</dbReference>
<dbReference type="InterPro" id="IPR013249">
    <property type="entry name" value="RNA_pol_sigma70_r4_t2"/>
</dbReference>
<dbReference type="EMBL" id="FOXX01000004">
    <property type="protein sequence ID" value="SFQ54762.1"/>
    <property type="molecule type" value="Genomic_DNA"/>
</dbReference>
<dbReference type="PANTHER" id="PTHR43133">
    <property type="entry name" value="RNA POLYMERASE ECF-TYPE SIGMA FACTO"/>
    <property type="match status" value="1"/>
</dbReference>
<keyword evidence="4" id="KW-0238">DNA-binding</keyword>
<dbReference type="SUPFAM" id="SSF88659">
    <property type="entry name" value="Sigma3 and sigma4 domains of RNA polymerase sigma factors"/>
    <property type="match status" value="1"/>
</dbReference>
<keyword evidence="2" id="KW-0805">Transcription regulation</keyword>
<dbReference type="InterPro" id="IPR036388">
    <property type="entry name" value="WH-like_DNA-bd_sf"/>
</dbReference>
<dbReference type="InterPro" id="IPR013325">
    <property type="entry name" value="RNA_pol_sigma_r2"/>
</dbReference>
<evidence type="ECO:0000313" key="9">
    <source>
        <dbReference type="Proteomes" id="UP000182762"/>
    </source>
</evidence>
<feature type="domain" description="RNA polymerase sigma-70 region 2" evidence="6">
    <location>
        <begin position="14"/>
        <end position="75"/>
    </location>
</feature>
<dbReference type="InterPro" id="IPR013324">
    <property type="entry name" value="RNA_pol_sigma_r3/r4-like"/>
</dbReference>
<dbReference type="Pfam" id="PF04542">
    <property type="entry name" value="Sigma70_r2"/>
    <property type="match status" value="1"/>
</dbReference>
<evidence type="ECO:0000256" key="5">
    <source>
        <dbReference type="ARBA" id="ARBA00023163"/>
    </source>
</evidence>
<sequence length="203" mass="23397">MLELNEKNKEEIEVQELYKSLLSYCCFLSGDKWDGEDLAQETMVKAMQTYGSLTPALLKKIAYHKWIDEKRKRSRETVGETDHHTLTKESRKEEVEALLNSLTPKQAVILTLKEAFQYKISEISSILEMTEPGVKALLKRARTKLRGENREEEINNQELVDAISKSVQWEDPAPLLSFLKQNKAFEPMAHMVFRSYSSLNIAS</sequence>
<name>A0A1I5ZE87_9BACI</name>
<evidence type="ECO:0000313" key="8">
    <source>
        <dbReference type="EMBL" id="SFQ54762.1"/>
    </source>
</evidence>